<reference evidence="9" key="1">
    <citation type="journal article" date="2012" name="PLoS Genet.">
        <title>The genomes of the fungal plant pathogens Cladosporium fulvum and Dothistroma septosporum reveal adaptation to different hosts and lifestyles but also signatures of common ancestry.</title>
        <authorList>
            <person name="de Wit P.J.G.M."/>
            <person name="van der Burgt A."/>
            <person name="Oekmen B."/>
            <person name="Stergiopoulos I."/>
            <person name="Abd-Elsalam K.A."/>
            <person name="Aerts A.L."/>
            <person name="Bahkali A.H."/>
            <person name="Beenen H.G."/>
            <person name="Chettri P."/>
            <person name="Cox M.P."/>
            <person name="Datema E."/>
            <person name="de Vries R.P."/>
            <person name="Dhillon B."/>
            <person name="Ganley A.R."/>
            <person name="Griffiths S.A."/>
            <person name="Guo Y."/>
            <person name="Hamelin R.C."/>
            <person name="Henrissat B."/>
            <person name="Kabir M.S."/>
            <person name="Jashni M.K."/>
            <person name="Kema G."/>
            <person name="Klaubauf S."/>
            <person name="Lapidus A."/>
            <person name="Levasseur A."/>
            <person name="Lindquist E."/>
            <person name="Mehrabi R."/>
            <person name="Ohm R.A."/>
            <person name="Owen T.J."/>
            <person name="Salamov A."/>
            <person name="Schwelm A."/>
            <person name="Schijlen E."/>
            <person name="Sun H."/>
            <person name="van den Burg H.A."/>
            <person name="van Ham R.C.H.J."/>
            <person name="Zhang S."/>
            <person name="Goodwin S.B."/>
            <person name="Grigoriev I.V."/>
            <person name="Collemare J."/>
            <person name="Bradshaw R.E."/>
        </authorList>
    </citation>
    <scope>NUCLEOTIDE SEQUENCE [LARGE SCALE GENOMIC DNA]</scope>
    <source>
        <strain evidence="9">NZE10 / CBS 128990</strain>
    </source>
</reference>
<accession>N1PXF7</accession>
<dbReference type="GO" id="GO:0070979">
    <property type="term" value="P:protein K11-linked ubiquitination"/>
    <property type="evidence" value="ECO:0007669"/>
    <property type="project" value="TreeGrafter"/>
</dbReference>
<evidence type="ECO:0000256" key="2">
    <source>
        <dbReference type="ARBA" id="ARBA00022618"/>
    </source>
</evidence>
<keyword evidence="3" id="KW-0498">Mitosis</keyword>
<protein>
    <recommendedName>
        <fullName evidence="1">Anaphase-promoting complex subunit 4</fullName>
    </recommendedName>
</protein>
<dbReference type="Pfam" id="PF12894">
    <property type="entry name" value="ANAPC4_WD40"/>
    <property type="match status" value="1"/>
</dbReference>
<evidence type="ECO:0000313" key="9">
    <source>
        <dbReference type="Proteomes" id="UP000016933"/>
    </source>
</evidence>
<dbReference type="GO" id="GO:0031145">
    <property type="term" value="P:anaphase-promoting complex-dependent catabolic process"/>
    <property type="evidence" value="ECO:0007669"/>
    <property type="project" value="InterPro"/>
</dbReference>
<evidence type="ECO:0000256" key="4">
    <source>
        <dbReference type="ARBA" id="ARBA00022786"/>
    </source>
</evidence>
<evidence type="ECO:0000259" key="6">
    <source>
        <dbReference type="Pfam" id="PF12894"/>
    </source>
</evidence>
<dbReference type="Pfam" id="PF12896">
    <property type="entry name" value="ANAPC4"/>
    <property type="match status" value="1"/>
</dbReference>
<dbReference type="OMA" id="PPALPFM"/>
<dbReference type="InterPro" id="IPR024977">
    <property type="entry name" value="Apc4-like_WD40_dom"/>
</dbReference>
<dbReference type="Gene3D" id="2.130.10.10">
    <property type="entry name" value="YVTN repeat-like/Quinoprotein amine dehydrogenase"/>
    <property type="match status" value="1"/>
</dbReference>
<dbReference type="InterPro" id="IPR024789">
    <property type="entry name" value="APC4"/>
</dbReference>
<dbReference type="HOGENOM" id="CLU_011501_0_0_1"/>
<keyword evidence="5" id="KW-0131">Cell cycle</keyword>
<reference evidence="8 9" key="2">
    <citation type="journal article" date="2012" name="PLoS Pathog.">
        <title>Diverse lifestyles and strategies of plant pathogenesis encoded in the genomes of eighteen Dothideomycetes fungi.</title>
        <authorList>
            <person name="Ohm R.A."/>
            <person name="Feau N."/>
            <person name="Henrissat B."/>
            <person name="Schoch C.L."/>
            <person name="Horwitz B.A."/>
            <person name="Barry K.W."/>
            <person name="Condon B.J."/>
            <person name="Copeland A.C."/>
            <person name="Dhillon B."/>
            <person name="Glaser F."/>
            <person name="Hesse C.N."/>
            <person name="Kosti I."/>
            <person name="LaButti K."/>
            <person name="Lindquist E.A."/>
            <person name="Lucas S."/>
            <person name="Salamov A.A."/>
            <person name="Bradshaw R.E."/>
            <person name="Ciuffetti L."/>
            <person name="Hamelin R.C."/>
            <person name="Kema G.H.J."/>
            <person name="Lawrence C."/>
            <person name="Scott J.A."/>
            <person name="Spatafora J.W."/>
            <person name="Turgeon B.G."/>
            <person name="de Wit P.J.G.M."/>
            <person name="Zhong S."/>
            <person name="Goodwin S.B."/>
            <person name="Grigoriev I.V."/>
        </authorList>
    </citation>
    <scope>NUCLEOTIDE SEQUENCE [LARGE SCALE GENOMIC DNA]</scope>
    <source>
        <strain evidence="9">NZE10 / CBS 128990</strain>
    </source>
</reference>
<dbReference type="GO" id="GO:0051301">
    <property type="term" value="P:cell division"/>
    <property type="evidence" value="ECO:0007669"/>
    <property type="project" value="UniProtKB-KW"/>
</dbReference>
<evidence type="ECO:0000313" key="8">
    <source>
        <dbReference type="EMBL" id="EME48097.1"/>
    </source>
</evidence>
<keyword evidence="4" id="KW-0833">Ubl conjugation pathway</keyword>
<dbReference type="eggNOG" id="KOG4640">
    <property type="taxonomic scope" value="Eukaryota"/>
</dbReference>
<evidence type="ECO:0000259" key="7">
    <source>
        <dbReference type="Pfam" id="PF12896"/>
    </source>
</evidence>
<dbReference type="PANTHER" id="PTHR13260">
    <property type="entry name" value="ANAPHASE PROMOTING COMPLEX SUBUNIT 4 APC4"/>
    <property type="match status" value="1"/>
</dbReference>
<dbReference type="AlphaFoldDB" id="N1PXF7"/>
<dbReference type="OrthoDB" id="10266042at2759"/>
<evidence type="ECO:0000256" key="5">
    <source>
        <dbReference type="ARBA" id="ARBA00023306"/>
    </source>
</evidence>
<proteinExistence type="predicted"/>
<dbReference type="InterPro" id="IPR036322">
    <property type="entry name" value="WD40_repeat_dom_sf"/>
</dbReference>
<evidence type="ECO:0000256" key="3">
    <source>
        <dbReference type="ARBA" id="ARBA00022776"/>
    </source>
</evidence>
<dbReference type="GO" id="GO:0034399">
    <property type="term" value="C:nuclear periphery"/>
    <property type="evidence" value="ECO:0007669"/>
    <property type="project" value="TreeGrafter"/>
</dbReference>
<dbReference type="SUPFAM" id="SSF50978">
    <property type="entry name" value="WD40 repeat-like"/>
    <property type="match status" value="1"/>
</dbReference>
<sequence length="835" mass="92100">MASSDYQHQGPALPHIASKRLPATIKFPFAAYSNAHDLLAVVTSTWDISVFRIASGQLAFTVRQRSKTIEVTALAWKPDSSCLGVGWSDGTYGVYDGESGKQIAMGSLRGDGEEELWKLDLALKVEEKKPEVGGELGKVACFGWMGHDLMGLNGVRRPKGWVANASTEDWFDGVDDDENGGGMLDPVAKGGSLNLSDLPRAITTLDATKVLPRLSTIASHSTMQAKQVAAANKFSTQQATDNMFSQGEGEYAHEAVQSLVVCQDSGESTVLLDETVRIGTCTVQARPILHAAHAESPSHAILSEHENRSHSISLIDLPLPTLGGPVLHVITSNTKRIQTLLEYIVQIARCIDHDWKTNIVVQNRFVGSLEGLLENEDEPDAIANLYHLAMTGAYNPQLLEWITDVIRDQNQKRWDQAMSALYTNIQAHIFANMLPALDRITIAITTLRGLATLHEGSSKFDCEPELFSKILAPIDSLRLVAQHMQLAIQSEYRQFKAFLRWLKMQVEISVAEPLSASALEAEDREVPNLDFSLILPYIQNVLRGSKLKIHIEQRPGVQGEASQEEFFASPIIRDVDYEKAKVALKKLEDVDSGEELVWKVVEDPAALLNIPALVCALSGHIRVALKKITEWQSRMLPKPIAIPLQLESGATVSDMKLQPPSHGREEAEGSTTTLLLIHDNTNTIEVLSVTSESYAFSKRHSTQQFQNLPTSFVFPISLGEILDCKFIPTILGTRSLFVALIRADDGQVSILLHCSNVTGEDPAQALEGQILHVFPSTAQFRPMRMLVGGRRKRLVVVVFENKGREWRVLDLEAALREWRRRGGVGEGTESMEIDA</sequence>
<dbReference type="GO" id="GO:0005680">
    <property type="term" value="C:anaphase-promoting complex"/>
    <property type="evidence" value="ECO:0007669"/>
    <property type="project" value="InterPro"/>
</dbReference>
<organism evidence="8 9">
    <name type="scientific">Dothistroma septosporum (strain NZE10 / CBS 128990)</name>
    <name type="common">Red band needle blight fungus</name>
    <name type="synonym">Mycosphaerella pini</name>
    <dbReference type="NCBI Taxonomy" id="675120"/>
    <lineage>
        <taxon>Eukaryota</taxon>
        <taxon>Fungi</taxon>
        <taxon>Dikarya</taxon>
        <taxon>Ascomycota</taxon>
        <taxon>Pezizomycotina</taxon>
        <taxon>Dothideomycetes</taxon>
        <taxon>Dothideomycetidae</taxon>
        <taxon>Mycosphaerellales</taxon>
        <taxon>Mycosphaerellaceae</taxon>
        <taxon>Dothistroma</taxon>
    </lineage>
</organism>
<dbReference type="InterPro" id="IPR024790">
    <property type="entry name" value="APC4_long_dom"/>
</dbReference>
<dbReference type="EMBL" id="KB446536">
    <property type="protein sequence ID" value="EME48097.1"/>
    <property type="molecule type" value="Genomic_DNA"/>
</dbReference>
<gene>
    <name evidence="8" type="ORF">DOTSEDRAFT_42370</name>
</gene>
<keyword evidence="2" id="KW-0132">Cell division</keyword>
<dbReference type="PANTHER" id="PTHR13260:SF0">
    <property type="entry name" value="ANAPHASE-PROMOTING COMPLEX SUBUNIT 4"/>
    <property type="match status" value="1"/>
</dbReference>
<feature type="domain" description="Anaphase-promoting complex subunit 4-like WD40" evidence="6">
    <location>
        <begin position="31"/>
        <end position="104"/>
    </location>
</feature>
<dbReference type="STRING" id="675120.N1PXF7"/>
<feature type="domain" description="Anaphase-promoting complex subunit 4 long" evidence="7">
    <location>
        <begin position="315"/>
        <end position="507"/>
    </location>
</feature>
<dbReference type="InterPro" id="IPR015943">
    <property type="entry name" value="WD40/YVTN_repeat-like_dom_sf"/>
</dbReference>
<dbReference type="Proteomes" id="UP000016933">
    <property type="component" value="Unassembled WGS sequence"/>
</dbReference>
<evidence type="ECO:0000256" key="1">
    <source>
        <dbReference type="ARBA" id="ARBA00016067"/>
    </source>
</evidence>
<name>N1PXF7_DOTSN</name>
<keyword evidence="9" id="KW-1185">Reference proteome</keyword>